<keyword evidence="2" id="KW-0012">Acyltransferase</keyword>
<name>A0A6A3BXB5_HIBSY</name>
<evidence type="ECO:0000313" key="5">
    <source>
        <dbReference type="Proteomes" id="UP000436088"/>
    </source>
</evidence>
<keyword evidence="5" id="KW-1185">Reference proteome</keyword>
<dbReference type="PANTHER" id="PTHR31625">
    <property type="match status" value="1"/>
</dbReference>
<dbReference type="Proteomes" id="UP000436088">
    <property type="component" value="Unassembled WGS sequence"/>
</dbReference>
<dbReference type="EMBL" id="VEPZ02000636">
    <property type="protein sequence ID" value="KAE8721234.1"/>
    <property type="molecule type" value="Genomic_DNA"/>
</dbReference>
<comment type="caution">
    <text evidence="4">The sequence shown here is derived from an EMBL/GenBank/DDBJ whole genome shotgun (WGS) entry which is preliminary data.</text>
</comment>
<gene>
    <name evidence="4" type="ORF">F3Y22_tig00016563pilonHSYRG00041</name>
</gene>
<protein>
    <submittedName>
        <fullName evidence="4">HXXXD-type acyl-transferase family protein</fullName>
    </submittedName>
</protein>
<dbReference type="InterPro" id="IPR051504">
    <property type="entry name" value="Plant_metabolite_acyltrans"/>
</dbReference>
<evidence type="ECO:0000256" key="2">
    <source>
        <dbReference type="ARBA" id="ARBA00023315"/>
    </source>
</evidence>
<dbReference type="Gene3D" id="3.30.559.10">
    <property type="entry name" value="Chloramphenicol acetyltransferase-like domain"/>
    <property type="match status" value="1"/>
</dbReference>
<organism evidence="4 5">
    <name type="scientific">Hibiscus syriacus</name>
    <name type="common">Rose of Sharon</name>
    <dbReference type="NCBI Taxonomy" id="106335"/>
    <lineage>
        <taxon>Eukaryota</taxon>
        <taxon>Viridiplantae</taxon>
        <taxon>Streptophyta</taxon>
        <taxon>Embryophyta</taxon>
        <taxon>Tracheophyta</taxon>
        <taxon>Spermatophyta</taxon>
        <taxon>Magnoliopsida</taxon>
        <taxon>eudicotyledons</taxon>
        <taxon>Gunneridae</taxon>
        <taxon>Pentapetalae</taxon>
        <taxon>rosids</taxon>
        <taxon>malvids</taxon>
        <taxon>Malvales</taxon>
        <taxon>Malvaceae</taxon>
        <taxon>Malvoideae</taxon>
        <taxon>Hibiscus</taxon>
    </lineage>
</organism>
<dbReference type="AlphaFoldDB" id="A0A6A3BXB5"/>
<dbReference type="Pfam" id="PF02458">
    <property type="entry name" value="Transferase"/>
    <property type="match status" value="1"/>
</dbReference>
<evidence type="ECO:0000313" key="4">
    <source>
        <dbReference type="EMBL" id="KAE8721234.1"/>
    </source>
</evidence>
<feature type="region of interest" description="Disordered" evidence="3">
    <location>
        <begin position="1"/>
        <end position="28"/>
    </location>
</feature>
<sequence>MASSSTVKTLENTQIKPSSESPNSASQSPLSLTFFDTNWFKISPVERLFFYNLNGSTRAYFSSQIVPKFKQSLSVAPHHYLPITGNRKWPSNAPKPFIYYALNNGVSLIVAESDADFDRLTGDGIIEALELHPLMSQMITSDDSASILSIQITLFPDKGFSIGITAHHIFLDGKTRTMFMKTWTYLCRQGTEQNSELPPELIPSFAGKLSKILEGLTLISYA</sequence>
<evidence type="ECO:0000256" key="3">
    <source>
        <dbReference type="SAM" id="MobiDB-lite"/>
    </source>
</evidence>
<accession>A0A6A3BXB5</accession>
<keyword evidence="1" id="KW-0808">Transferase</keyword>
<proteinExistence type="predicted"/>
<feature type="compositionally biased region" description="Polar residues" evidence="3">
    <location>
        <begin position="1"/>
        <end position="16"/>
    </location>
</feature>
<dbReference type="InterPro" id="IPR023213">
    <property type="entry name" value="CAT-like_dom_sf"/>
</dbReference>
<reference evidence="4" key="1">
    <citation type="submission" date="2019-09" db="EMBL/GenBank/DDBJ databases">
        <title>Draft genome information of white flower Hibiscus syriacus.</title>
        <authorList>
            <person name="Kim Y.-M."/>
        </authorList>
    </citation>
    <scope>NUCLEOTIDE SEQUENCE [LARGE SCALE GENOMIC DNA]</scope>
    <source>
        <strain evidence="4">YM2019G1</strain>
    </source>
</reference>
<feature type="compositionally biased region" description="Low complexity" evidence="3">
    <location>
        <begin position="17"/>
        <end position="28"/>
    </location>
</feature>
<dbReference type="GO" id="GO:0016747">
    <property type="term" value="F:acyltransferase activity, transferring groups other than amino-acyl groups"/>
    <property type="evidence" value="ECO:0007669"/>
    <property type="project" value="UniProtKB-ARBA"/>
</dbReference>
<evidence type="ECO:0000256" key="1">
    <source>
        <dbReference type="ARBA" id="ARBA00022679"/>
    </source>
</evidence>